<dbReference type="EMBL" id="JAATIQ010000167">
    <property type="protein sequence ID" value="KAF4374634.1"/>
    <property type="molecule type" value="Genomic_DNA"/>
</dbReference>
<feature type="compositionally biased region" description="Low complexity" evidence="1">
    <location>
        <begin position="1"/>
        <end position="23"/>
    </location>
</feature>
<evidence type="ECO:0000313" key="5">
    <source>
        <dbReference type="Proteomes" id="UP000583929"/>
    </source>
</evidence>
<evidence type="ECO:0000259" key="2">
    <source>
        <dbReference type="Pfam" id="PF13020"/>
    </source>
</evidence>
<dbReference type="GO" id="GO:0009793">
    <property type="term" value="P:embryo development ending in seed dormancy"/>
    <property type="evidence" value="ECO:0007669"/>
    <property type="project" value="TreeGrafter"/>
</dbReference>
<dbReference type="GO" id="GO:0005634">
    <property type="term" value="C:nucleus"/>
    <property type="evidence" value="ECO:0007669"/>
    <property type="project" value="TreeGrafter"/>
</dbReference>
<name>A0A7J6FV51_CANSA</name>
<feature type="domain" description="Sacsin/Nov" evidence="3">
    <location>
        <begin position="1073"/>
        <end position="1252"/>
    </location>
</feature>
<dbReference type="Pfam" id="PF25794">
    <property type="entry name" value="SACS"/>
    <property type="match status" value="1"/>
</dbReference>
<evidence type="ECO:0000259" key="3">
    <source>
        <dbReference type="Pfam" id="PF25794"/>
    </source>
</evidence>
<sequence length="2598" mass="291344">MDGGHWRWPQPQQRPPYYSQQQPLNSNYLYQNPNSYFQSPVAFQPQNAPHHQWQQPPPPTFPAANYQFSAPAVQFHSAPQNRDNMIEKVGYAVEKARKDFIAAGKSVSSWQVAQAAISALKIDSWLSLGFRMQEVPSLNNIILVEGKINAFIHCFVAVRRITSVYELEQAICQLEGVAKFDELGLGPLVRHPLIVYYFSLDPDTTEVFKITSKELMSLLFQYQVKFTSKGIQADDFLNFIAEKKSVATKEELGIRVESLRLHTSYIVKAKRWENSALTKLRKHVKTDFPKENRQLLRSLQKKELDERFNAISDRVESFSSVHKDFRGKHTKFVSSSSEDEFSDGCVYEDDSGDATDISTRVKSSDRPSSCPYPSAAEEITRLGLKGETKEYMASANTVHKHCNSSGAVKKKRKFEELSCNNSEPAKLRKIKKVGLDVLVNNGKGPKESSDMDEDDSSATENDFSVTDDSLRMFIAIWKDRCRGVNVGQVLKRMLRFYKAKDRKKMMSLCSCYPFIGLLNVAVSSIKLGMWDSIYDTVQAISKYETLKPLINDNVEYESISVEPRNDVLVTSEQHAREKYASLLPQELCKLITGDVSEKSPLEVRMMHQQLVFLLSQASNNLWENGNITKQDVSSLLMRQFPFVSFKVVANGSLEDFLSMEMKDKGCVISKSVIFSVTLSTRNVIESSAKNKNDLLKSNSTRNSDDQDVITCNSVTNKDAIEVLLKAPMLSDLTLWSHWDLLFAPSLGPLVPWLLNEVKTDELLCLVTGDGKVVRIDPSATVDSFLEAAIQGSSFQTAVKFLSLFSIVGGEKHVPFSLLKCHAKHAFKVIWNNSLENVESNSCGNFLFSEGRMASEAMPTNSDSKLQSNLTKMNVAVSALSRFVLDCLRYLPSEFRSYAADVFLFGMQPVTKDAASAILCECKQLEQRLMLHEVGLTLGIMEWINDYHSLSSNESTDLYRSGDSEVFNRKPGSVHKQDVISQFPTSDEGNKDECKRKHTKVSAVAKDAEVSGSLQISELNEHEDAALVIESIRKDEFGLDSSLSNADNGMLKKQHARLGRALHCLSQELYSQDSHFLLELVQNADDNIYPENVEPTLTFILQDSGIIVLNNERGFSAQNIRALCDVGSSTKKGSNAGYIGQKGIGFKSVFRITDAPEIHSNGFHVKFDISEGQIGFVLPTSIPSRDLNLISRLASSGSDRLDIKCCSTCIVLPFRSKLSEGTVVKNIITMFSDLHPSLLLFLHRLQCIKFRNLLDDSLIVMRKEIMGHGIVNVSHGNEKMTWFVVSQILQADFIRSDVQMTEISVAFTLQESNDGGYSPLLSQQPVFAFLPLRTYGLKFILQGDFVLPSSREEVDGNSPWNQWLLSEFPGLFVKAEISFCNLPCFKDSPGKAISAFMSFVPLIGEVHGFFSSLPRMIVSRLRVSKCLLLEGGSEWVPPCKVLRGWNEEARSILPADLLHEHLGLGFLDKNIILSDPLARTLGVEEYGPKILVQFMSSLCRKESVLKSMGLSWLSSYLIELYTMSVHSGRTVLDAEVESDCIDNLRNISFIPLSNGTYSAVSDGTIWLHFDGSTSGTDGEYGIESFPNLYARLRIVNPALLTASSVDSSRTDLTVSDKLSMMLYKIGVQRLSAHEIIKLHILPAISDETIMDKDKNLMTEYVCFVMSHLNFGCPNCLVEREYIISQLQNSACILTNYGFKQPSKESIHFSEEFGNSVNVNKLIEDVNITWHEVDVSYLKHPITKTLPSGLIKWREFFQGIGVTDFVKVLQVEKSVADISPALFKHFMSEGELISQESIVNDWESHELVNLLSLLSTGSGNRTNCEYLLVVFDKLWDSCFSDKVTGYCTNKSGLDSKAFKSTFLSTITDAQWVVSTLDDKLHYPKDLYYDCEAVRSVLGTCAPYACPKVKSEKLVCDIGFKTKVTLEDVLEMLEGWRSNSPFMVSITQMSKLYNFIWHEVAVSKKLAKKFCSEPCIFVPYTSSSRHEDVVSGIFLSPGDVFWNDPTGAMEQMKEMLPQHSSSSSVASSPLNKTLCNIYPGLHEFFVNVCGVHEKPPLPSYVQILQQLSSVVLPHQASKTVFQVLVKWSEGLNSGLTTNEVADMKDSLSKVECTILPTLQDKWVSLHHSFGFVCWCDDKKLKNHFKNLDKIVFLHFGKLGKEDKEMMQTKVSVLMRALGIPALSEVVSREAICRGVADSSFKASLINWALPYAQRYLSALHTDKYSQLKQSGYDNLNKLQVVVVEQLFYRNVVKGCSSKSEKRVQCDCLLQGDILYATPESDAHALFMELTRLFFGGNPELHMANFLHMITTMAESGSSEDQTEFFILNSQKIPKLPEGESVWSLVSEPTLPECDKICDSEFASKLKRKAPISSKWPPLNWNNAPGFDYARGSGFKTQASMAQTSFDSQKIMMDDCQNIDQTCNEIPMLAENGSTNDDYLAATSTALNLQDPNGLEHYGNVNNQLGSQFSRRDQIRIGAPNAQGILTGRLGEQLAYNYFVEKVGKHAVRWVNEHNETGLPYDLIVGEEYIEVKATISPRKNWLKITMNEWKFAIDQGDSFSIAHVVILENNIPKVSVFKNPVKLLYQGKLHLVVVMAENQEL</sequence>
<evidence type="ECO:0000256" key="1">
    <source>
        <dbReference type="SAM" id="MobiDB-lite"/>
    </source>
</evidence>
<dbReference type="NCBIfam" id="NF047352">
    <property type="entry name" value="P_loop_sacsin"/>
    <property type="match status" value="1"/>
</dbReference>
<dbReference type="InterPro" id="IPR052957">
    <property type="entry name" value="Auxin_embryo_med"/>
</dbReference>
<dbReference type="InterPro" id="IPR058210">
    <property type="entry name" value="SACS/Nov_dom"/>
</dbReference>
<dbReference type="Gene3D" id="3.30.565.10">
    <property type="entry name" value="Histidine kinase-like ATPase, C-terminal domain"/>
    <property type="match status" value="1"/>
</dbReference>
<proteinExistence type="predicted"/>
<protein>
    <recommendedName>
        <fullName evidence="6">Protein NO VEIN C-terminal domain-containing protein</fullName>
    </recommendedName>
</protein>
<dbReference type="Pfam" id="PF13020">
    <property type="entry name" value="NOV_C"/>
    <property type="match status" value="1"/>
</dbReference>
<feature type="region of interest" description="Disordered" evidence="1">
    <location>
        <begin position="1"/>
        <end position="24"/>
    </location>
</feature>
<feature type="region of interest" description="Disordered" evidence="1">
    <location>
        <begin position="441"/>
        <end position="462"/>
    </location>
</feature>
<evidence type="ECO:0000313" key="4">
    <source>
        <dbReference type="EMBL" id="KAF4374634.1"/>
    </source>
</evidence>
<evidence type="ECO:0008006" key="6">
    <source>
        <dbReference type="Google" id="ProtNLM"/>
    </source>
</evidence>
<dbReference type="GO" id="GO:0010305">
    <property type="term" value="P:leaf vascular tissue pattern formation"/>
    <property type="evidence" value="ECO:0007669"/>
    <property type="project" value="TreeGrafter"/>
</dbReference>
<dbReference type="PANTHER" id="PTHR32387:SF0">
    <property type="entry name" value="PROTEIN NO VEIN"/>
    <property type="match status" value="1"/>
</dbReference>
<dbReference type="GO" id="GO:0048364">
    <property type="term" value="P:root development"/>
    <property type="evidence" value="ECO:0007669"/>
    <property type="project" value="TreeGrafter"/>
</dbReference>
<feature type="domain" description="Protein NO VEIN C-terminal" evidence="2">
    <location>
        <begin position="2487"/>
        <end position="2570"/>
    </location>
</feature>
<dbReference type="InterPro" id="IPR024975">
    <property type="entry name" value="NOV_C"/>
</dbReference>
<organism evidence="4 5">
    <name type="scientific">Cannabis sativa</name>
    <name type="common">Hemp</name>
    <name type="synonym">Marijuana</name>
    <dbReference type="NCBI Taxonomy" id="3483"/>
    <lineage>
        <taxon>Eukaryota</taxon>
        <taxon>Viridiplantae</taxon>
        <taxon>Streptophyta</taxon>
        <taxon>Embryophyta</taxon>
        <taxon>Tracheophyta</taxon>
        <taxon>Spermatophyta</taxon>
        <taxon>Magnoliopsida</taxon>
        <taxon>eudicotyledons</taxon>
        <taxon>Gunneridae</taxon>
        <taxon>Pentapetalae</taxon>
        <taxon>rosids</taxon>
        <taxon>fabids</taxon>
        <taxon>Rosales</taxon>
        <taxon>Cannabaceae</taxon>
        <taxon>Cannabis</taxon>
    </lineage>
</organism>
<dbReference type="SUPFAM" id="SSF55874">
    <property type="entry name" value="ATPase domain of HSP90 chaperone/DNA topoisomerase II/histidine kinase"/>
    <property type="match status" value="1"/>
</dbReference>
<keyword evidence="5" id="KW-1185">Reference proteome</keyword>
<accession>A0A7J6FV51</accession>
<comment type="caution">
    <text evidence="4">The sequence shown here is derived from an EMBL/GenBank/DDBJ whole genome shotgun (WGS) entry which is preliminary data.</text>
</comment>
<reference evidence="4 5" key="1">
    <citation type="journal article" date="2020" name="bioRxiv">
        <title>Sequence and annotation of 42 cannabis genomes reveals extensive copy number variation in cannabinoid synthesis and pathogen resistance genes.</title>
        <authorList>
            <person name="Mckernan K.J."/>
            <person name="Helbert Y."/>
            <person name="Kane L.T."/>
            <person name="Ebling H."/>
            <person name="Zhang L."/>
            <person name="Liu B."/>
            <person name="Eaton Z."/>
            <person name="Mclaughlin S."/>
            <person name="Kingan S."/>
            <person name="Baybayan P."/>
            <person name="Concepcion G."/>
            <person name="Jordan M."/>
            <person name="Riva A."/>
            <person name="Barbazuk W."/>
            <person name="Harkins T."/>
        </authorList>
    </citation>
    <scope>NUCLEOTIDE SEQUENCE [LARGE SCALE GENOMIC DNA]</scope>
    <source>
        <strain evidence="5">cv. Jamaican Lion 4</strain>
        <tissue evidence="4">Leaf</tissue>
    </source>
</reference>
<dbReference type="InterPro" id="IPR036890">
    <property type="entry name" value="HATPase_C_sf"/>
</dbReference>
<dbReference type="PANTHER" id="PTHR32387">
    <property type="entry name" value="WU:FJ29H11"/>
    <property type="match status" value="1"/>
</dbReference>
<feature type="region of interest" description="Disordered" evidence="1">
    <location>
        <begin position="968"/>
        <end position="994"/>
    </location>
</feature>
<dbReference type="Proteomes" id="UP000583929">
    <property type="component" value="Unassembled WGS sequence"/>
</dbReference>
<gene>
    <name evidence="4" type="ORF">G4B88_004886</name>
</gene>